<dbReference type="InterPro" id="IPR036397">
    <property type="entry name" value="RNaseH_sf"/>
</dbReference>
<dbReference type="Gene3D" id="3.30.420.10">
    <property type="entry name" value="Ribonuclease H-like superfamily/Ribonuclease H"/>
    <property type="match status" value="1"/>
</dbReference>
<evidence type="ECO:0000256" key="1">
    <source>
        <dbReference type="ARBA" id="ARBA00001966"/>
    </source>
</evidence>
<evidence type="ECO:0000256" key="7">
    <source>
        <dbReference type="ARBA" id="ARBA00048954"/>
    </source>
</evidence>
<dbReference type="Pfam" id="PF00270">
    <property type="entry name" value="DEAD"/>
    <property type="match status" value="1"/>
</dbReference>
<dbReference type="GO" id="GO:0043139">
    <property type="term" value="F:5'-3' DNA helicase activity"/>
    <property type="evidence" value="ECO:0007669"/>
    <property type="project" value="UniProtKB-EC"/>
</dbReference>
<dbReference type="PANTHER" id="PTHR11472">
    <property type="entry name" value="DNA REPAIR DEAD HELICASE RAD3/XP-D SUBFAMILY MEMBER"/>
    <property type="match status" value="1"/>
</dbReference>
<evidence type="ECO:0000256" key="3">
    <source>
        <dbReference type="ARBA" id="ARBA00022801"/>
    </source>
</evidence>
<evidence type="ECO:0000256" key="2">
    <source>
        <dbReference type="ARBA" id="ARBA00022741"/>
    </source>
</evidence>
<dbReference type="EC" id="5.6.2.3" evidence="6"/>
<dbReference type="PANTHER" id="PTHR11472:SF34">
    <property type="entry name" value="REGULATOR OF TELOMERE ELONGATION HELICASE 1"/>
    <property type="match status" value="1"/>
</dbReference>
<dbReference type="InterPro" id="IPR014001">
    <property type="entry name" value="Helicase_ATP-bd"/>
</dbReference>
<keyword evidence="10" id="KW-1185">Reference proteome</keyword>
<dbReference type="KEGG" id="cmah:C1I91_15680"/>
<sequence>MEPYSILNNVIFLDIETTGIDPERDTIIEIGAVKIKNNDITRFSSLVNPNRTVPLNILDLCKDMTQAELDKAPQLDVVMRELKAFIEDMPIICHNAAFEQSFLDIDNEFLDSLELVAILFPELQEFNLQYLINRFLKGSIEEKHRGLSDSEDTIKVLNMVISTFYLESGFTLPMTIVELEHWKWYRFLTNINMDYVKYFIDNSYIEPNNETKQKAYPVFALKDYEKLFDNKEIWTRNGRGYKLRPQQRDASKFIREGLQNSKFTIMEAPTGLGKSLAYLLPATIYSYLNNEKVIISTNTKSLQSQLVDKDIPNLLKSLNLKDDVSYDLIKGKSNYLCFDRFEDIDYPTDINTLLGYIYLKRLITEKGLGDIEDINYGIKEKLKLNNLLEQCFCDAELCDIESCSYRERCYYASKVEALRESKLVVVNHSLLLKWPYQNVAPLENIIIDEAHNLTQEAYDAFESSLISYEFEKFLKEIYNSKEKTGYLYYLSLRAKDKNLPLKEIEADIHQCITQIFNVKTAFENYINHSGISKDYNIKEHLKKSNPNTEHIVKALTFLKEDVSSLNLYLDKCASVLKEIKALEKDKRLKVLTEKVEVIGNYIRLIEDIILQNKEDYCFYFEVDKNLNWWRICSIPLDVSGDFYDKILNGAKSCLFISATLSTDNGYNNLKNSLGINIAKSQNKEIVEVPPINPVFDYKGKSAVYAIENIDPNDIGSFAEEMKNFVLKLLHNIEGNIIILFTSRKRLEAFKNESLDSFSSLGIRLVEGKKDIVKLKSRDNRYILLGSKGYFEGIDIPGDSMTTVILDKVPNINSKEPFYKSLVENSIEKGKSYWQAYANINFPIVSIDLKQIYGRIIRTEYDYGALFIMSKFDSTNSTVRKLEKQLHGVPIIRKDDDEIFKDLKRRTQRWKQINLYKIMKEVKETIKNDLKECKTSIKLDDPGKVEEFVNVFFKEEYEKRNLQYDVHISLIHGVHIFIADKEINLGKSKKDIVAYFDDIL</sequence>
<dbReference type="SUPFAM" id="SSF53098">
    <property type="entry name" value="Ribonuclease H-like"/>
    <property type="match status" value="1"/>
</dbReference>
<dbReference type="GO" id="GO:0004527">
    <property type="term" value="F:exonuclease activity"/>
    <property type="evidence" value="ECO:0007669"/>
    <property type="project" value="UniProtKB-ARBA"/>
</dbReference>
<dbReference type="GO" id="GO:0003676">
    <property type="term" value="F:nucleic acid binding"/>
    <property type="evidence" value="ECO:0007669"/>
    <property type="project" value="InterPro"/>
</dbReference>
<dbReference type="EMBL" id="CP025746">
    <property type="protein sequence ID" value="QAA32962.1"/>
    <property type="molecule type" value="Genomic_DNA"/>
</dbReference>
<gene>
    <name evidence="9" type="ORF">C1I91_15680</name>
</gene>
<dbReference type="Gene3D" id="3.40.50.300">
    <property type="entry name" value="P-loop containing nucleotide triphosphate hydrolases"/>
    <property type="match status" value="2"/>
</dbReference>
<dbReference type="Proteomes" id="UP000286268">
    <property type="component" value="Chromosome"/>
</dbReference>
<dbReference type="SMART" id="SM00487">
    <property type="entry name" value="DEXDc"/>
    <property type="match status" value="1"/>
</dbReference>
<dbReference type="InterPro" id="IPR011545">
    <property type="entry name" value="DEAD/DEAH_box_helicase_dom"/>
</dbReference>
<dbReference type="InterPro" id="IPR045028">
    <property type="entry name" value="DinG/Rad3-like"/>
</dbReference>
<name>A0A3R5UG56_9CLOT</name>
<evidence type="ECO:0000313" key="10">
    <source>
        <dbReference type="Proteomes" id="UP000286268"/>
    </source>
</evidence>
<reference evidence="9 10" key="1">
    <citation type="submission" date="2018-01" db="EMBL/GenBank/DDBJ databases">
        <title>Genome Sequencing and Assembly of Anaerobacter polyendosporus strain CT4.</title>
        <authorList>
            <person name="Tachaapaikoon C."/>
            <person name="Sutheeworapong S."/>
            <person name="Jenjaroenpun P."/>
            <person name="Wongsurawat T."/>
            <person name="Nookeaw I."/>
            <person name="Cheawchanlertfa P."/>
            <person name="Kosugi A."/>
            <person name="Cheevadhanarak S."/>
            <person name="Ratanakhanokchai K."/>
        </authorList>
    </citation>
    <scope>NUCLEOTIDE SEQUENCE [LARGE SCALE GENOMIC DNA]</scope>
    <source>
        <strain evidence="9 10">CT4</strain>
    </source>
</reference>
<dbReference type="OrthoDB" id="9803913at2"/>
<evidence type="ECO:0000256" key="4">
    <source>
        <dbReference type="ARBA" id="ARBA00022840"/>
    </source>
</evidence>
<dbReference type="InterPro" id="IPR013520">
    <property type="entry name" value="Ribonucl_H"/>
</dbReference>
<dbReference type="Pfam" id="PF13307">
    <property type="entry name" value="Helicase_C_2"/>
    <property type="match status" value="1"/>
</dbReference>
<evidence type="ECO:0000256" key="6">
    <source>
        <dbReference type="ARBA" id="ARBA00044969"/>
    </source>
</evidence>
<feature type="domain" description="Helicase ATP-binding" evidence="8">
    <location>
        <begin position="233"/>
        <end position="494"/>
    </location>
</feature>
<dbReference type="Pfam" id="PF00929">
    <property type="entry name" value="RNase_T"/>
    <property type="match status" value="1"/>
</dbReference>
<keyword evidence="2" id="KW-0547">Nucleotide-binding</keyword>
<accession>A0A3R5UG56</accession>
<dbReference type="RefSeq" id="WP_128213695.1">
    <property type="nucleotide sequence ID" value="NZ_CP025746.1"/>
</dbReference>
<dbReference type="SMART" id="SM00479">
    <property type="entry name" value="EXOIII"/>
    <property type="match status" value="1"/>
</dbReference>
<dbReference type="SMART" id="SM00491">
    <property type="entry name" value="HELICc2"/>
    <property type="match status" value="1"/>
</dbReference>
<dbReference type="PROSITE" id="PS51193">
    <property type="entry name" value="HELICASE_ATP_BIND_2"/>
    <property type="match status" value="1"/>
</dbReference>
<proteinExistence type="inferred from homology"/>
<dbReference type="GO" id="GO:0006139">
    <property type="term" value="P:nucleobase-containing compound metabolic process"/>
    <property type="evidence" value="ECO:0007669"/>
    <property type="project" value="InterPro"/>
</dbReference>
<dbReference type="AlphaFoldDB" id="A0A3R5UG56"/>
<evidence type="ECO:0000313" key="9">
    <source>
        <dbReference type="EMBL" id="QAA32962.1"/>
    </source>
</evidence>
<dbReference type="GO" id="GO:0005524">
    <property type="term" value="F:ATP binding"/>
    <property type="evidence" value="ECO:0007669"/>
    <property type="project" value="UniProtKB-KW"/>
</dbReference>
<evidence type="ECO:0000256" key="5">
    <source>
        <dbReference type="ARBA" id="ARBA00038058"/>
    </source>
</evidence>
<keyword evidence="3" id="KW-0378">Hydrolase</keyword>
<comment type="catalytic activity">
    <reaction evidence="7">
        <text>ATP + H2O = ADP + phosphate + H(+)</text>
        <dbReference type="Rhea" id="RHEA:13065"/>
        <dbReference type="ChEBI" id="CHEBI:15377"/>
        <dbReference type="ChEBI" id="CHEBI:15378"/>
        <dbReference type="ChEBI" id="CHEBI:30616"/>
        <dbReference type="ChEBI" id="CHEBI:43474"/>
        <dbReference type="ChEBI" id="CHEBI:456216"/>
        <dbReference type="EC" id="5.6.2.3"/>
    </reaction>
</comment>
<dbReference type="InterPro" id="IPR006555">
    <property type="entry name" value="ATP-dep_Helicase_C"/>
</dbReference>
<dbReference type="InterPro" id="IPR014013">
    <property type="entry name" value="Helic_SF1/SF2_ATP-bd_DinG/Rad3"/>
</dbReference>
<organism evidence="9 10">
    <name type="scientific">Clostridium manihotivorum</name>
    <dbReference type="NCBI Taxonomy" id="2320868"/>
    <lineage>
        <taxon>Bacteria</taxon>
        <taxon>Bacillati</taxon>
        <taxon>Bacillota</taxon>
        <taxon>Clostridia</taxon>
        <taxon>Eubacteriales</taxon>
        <taxon>Clostridiaceae</taxon>
        <taxon>Clostridium</taxon>
    </lineage>
</organism>
<comment type="cofactor">
    <cofactor evidence="1">
        <name>[4Fe-4S] cluster</name>
        <dbReference type="ChEBI" id="CHEBI:49883"/>
    </cofactor>
</comment>
<dbReference type="InterPro" id="IPR027417">
    <property type="entry name" value="P-loop_NTPase"/>
</dbReference>
<dbReference type="GO" id="GO:0016818">
    <property type="term" value="F:hydrolase activity, acting on acid anhydrides, in phosphorus-containing anhydrides"/>
    <property type="evidence" value="ECO:0007669"/>
    <property type="project" value="InterPro"/>
</dbReference>
<dbReference type="InterPro" id="IPR012337">
    <property type="entry name" value="RNaseH-like_sf"/>
</dbReference>
<dbReference type="SUPFAM" id="SSF52540">
    <property type="entry name" value="P-loop containing nucleoside triphosphate hydrolases"/>
    <property type="match status" value="1"/>
</dbReference>
<evidence type="ECO:0000259" key="8">
    <source>
        <dbReference type="PROSITE" id="PS51193"/>
    </source>
</evidence>
<protein>
    <recommendedName>
        <fullName evidence="6">DNA 5'-3' helicase</fullName>
        <ecNumber evidence="6">5.6.2.3</ecNumber>
    </recommendedName>
</protein>
<comment type="similarity">
    <text evidence="5">Belongs to the helicase family. DinG subfamily.</text>
</comment>
<keyword evidence="4" id="KW-0067">ATP-binding</keyword>
<dbReference type="CDD" id="cd06127">
    <property type="entry name" value="DEDDh"/>
    <property type="match status" value="1"/>
</dbReference>